<dbReference type="GO" id="GO:0016787">
    <property type="term" value="F:hydrolase activity"/>
    <property type="evidence" value="ECO:0007669"/>
    <property type="project" value="InterPro"/>
</dbReference>
<proteinExistence type="predicted"/>
<dbReference type="STRING" id="587636.SAMN05216199_0141"/>
<dbReference type="Gene3D" id="3.40.50.1820">
    <property type="entry name" value="alpha/beta hydrolase"/>
    <property type="match status" value="1"/>
</dbReference>
<dbReference type="InterPro" id="IPR051049">
    <property type="entry name" value="Dienelactone_hydrolase-like"/>
</dbReference>
<evidence type="ECO:0000313" key="3">
    <source>
        <dbReference type="Proteomes" id="UP000199019"/>
    </source>
</evidence>
<keyword evidence="3" id="KW-1185">Reference proteome</keyword>
<gene>
    <name evidence="2" type="ORF">SAMN05216199_0141</name>
</gene>
<dbReference type="SUPFAM" id="SSF53474">
    <property type="entry name" value="alpha/beta-Hydrolases"/>
    <property type="match status" value="1"/>
</dbReference>
<sequence>MADLSPQTSPETPLETTAATLDVPTADGAADALFVTPATGGPHPGVVMFMDAFGLRPRLEEMASRLAGQGYAVLVPNVFWRSGRAPVVELPDLSDPLARGTVFERLGPVMKALTPELATRDADAWLDFLARDERVADGPVGALGYCMGGALAIRLAAHAPERVAAVATFHAGRLVTDAPDSPHRLFGRLGCEVYVAHADHDHSMSPEHQQVVGEALASAGVEHRTELYEGAAHGFTMADTAAYDDAATERHWEALLDLFARRLPQPARQSG</sequence>
<name>A0A1H9XR38_9MICO</name>
<dbReference type="InterPro" id="IPR002925">
    <property type="entry name" value="Dienelactn_hydro"/>
</dbReference>
<dbReference type="PANTHER" id="PTHR46623">
    <property type="entry name" value="CARBOXYMETHYLENEBUTENOLIDASE-RELATED"/>
    <property type="match status" value="1"/>
</dbReference>
<reference evidence="3" key="1">
    <citation type="submission" date="2016-10" db="EMBL/GenBank/DDBJ databases">
        <authorList>
            <person name="Varghese N."/>
            <person name="Submissions S."/>
        </authorList>
    </citation>
    <scope>NUCLEOTIDE SEQUENCE [LARGE SCALE GENOMIC DNA]</scope>
    <source>
        <strain evidence="3">CGMCC 1.6963</strain>
    </source>
</reference>
<dbReference type="EMBL" id="FOHB01000010">
    <property type="protein sequence ID" value="SES48489.1"/>
    <property type="molecule type" value="Genomic_DNA"/>
</dbReference>
<dbReference type="Pfam" id="PF01738">
    <property type="entry name" value="DLH"/>
    <property type="match status" value="1"/>
</dbReference>
<dbReference type="Proteomes" id="UP000199019">
    <property type="component" value="Unassembled WGS sequence"/>
</dbReference>
<accession>A0A1H9XR38</accession>
<dbReference type="PANTHER" id="PTHR46623:SF10">
    <property type="entry name" value="CARBOXYMETHYLENEBUTENOLIDASE HOMOLOG"/>
    <property type="match status" value="1"/>
</dbReference>
<dbReference type="OrthoDB" id="3208682at2"/>
<protein>
    <submittedName>
        <fullName evidence="2">Carboxymethylenebutenolidase</fullName>
    </submittedName>
</protein>
<dbReference type="AlphaFoldDB" id="A0A1H9XR38"/>
<dbReference type="RefSeq" id="WP_091762542.1">
    <property type="nucleotide sequence ID" value="NZ_FOHB01000010.1"/>
</dbReference>
<feature type="domain" description="Dienelactone hydrolase" evidence="1">
    <location>
        <begin position="31"/>
        <end position="261"/>
    </location>
</feature>
<organism evidence="2 3">
    <name type="scientific">Pedococcus cremeus</name>
    <dbReference type="NCBI Taxonomy" id="587636"/>
    <lineage>
        <taxon>Bacteria</taxon>
        <taxon>Bacillati</taxon>
        <taxon>Actinomycetota</taxon>
        <taxon>Actinomycetes</taxon>
        <taxon>Micrococcales</taxon>
        <taxon>Intrasporangiaceae</taxon>
        <taxon>Pedococcus</taxon>
    </lineage>
</organism>
<dbReference type="InterPro" id="IPR029058">
    <property type="entry name" value="AB_hydrolase_fold"/>
</dbReference>
<evidence type="ECO:0000313" key="2">
    <source>
        <dbReference type="EMBL" id="SES48489.1"/>
    </source>
</evidence>
<evidence type="ECO:0000259" key="1">
    <source>
        <dbReference type="Pfam" id="PF01738"/>
    </source>
</evidence>